<evidence type="ECO:0000313" key="1">
    <source>
        <dbReference type="EMBL" id="ALF02509.1"/>
    </source>
</evidence>
<organism evidence="1 2">
    <name type="scientific">Salmonella phage SEN34</name>
    <dbReference type="NCBI Taxonomy" id="1647463"/>
    <lineage>
        <taxon>Viruses</taxon>
        <taxon>Duplodnaviria</taxon>
        <taxon>Heunggongvirae</taxon>
        <taxon>Uroviricota</taxon>
        <taxon>Caudoviricetes</taxon>
        <taxon>Brunovirus</taxon>
        <taxon>Brunovirus SEN34</taxon>
    </lineage>
</organism>
<dbReference type="KEGG" id="vg:26519779"/>
<sequence>MSNKIENPVVIGGMQCGNIRRLTASTLYSTAMVAGAVYTASL</sequence>
<gene>
    <name evidence="1" type="ORF">SEN34_34</name>
</gene>
<dbReference type="EMBL" id="KT630649">
    <property type="protein sequence ID" value="ALF02509.1"/>
    <property type="molecule type" value="Genomic_DNA"/>
</dbReference>
<reference evidence="1 2" key="1">
    <citation type="submission" date="2015-08" db="EMBL/GenBank/DDBJ databases">
        <title>Phages of Salmonella enterica subsp. salamae and subsp. diarizonae: novel phages with a mosaic genome structure and activity against pathogenic S. enterica subsp. enterica isolates.</title>
        <authorList>
            <person name="Pastekova L."/>
            <person name="Bosak J."/>
            <person name="Dedicova D."/>
            <person name="Benada O."/>
            <person name="Smarda J."/>
            <person name="Smajs D."/>
        </authorList>
    </citation>
    <scope>NUCLEOTIDE SEQUENCE [LARGE SCALE GENOMIC DNA]</scope>
    <source>
        <strain evidence="1">SEN34</strain>
    </source>
</reference>
<protein>
    <submittedName>
        <fullName evidence="1">Uncharacterized protein</fullName>
    </submittedName>
</protein>
<keyword evidence="2" id="KW-1185">Reference proteome</keyword>
<accession>A0A0M5M1K9</accession>
<dbReference type="GeneID" id="26519779"/>
<name>A0A0M5M1K9_9CAUD</name>
<proteinExistence type="predicted"/>
<dbReference type="Proteomes" id="UP000201622">
    <property type="component" value="Segment"/>
</dbReference>
<evidence type="ECO:0000313" key="2">
    <source>
        <dbReference type="Proteomes" id="UP000201622"/>
    </source>
</evidence>
<dbReference type="RefSeq" id="YP_009191640.1">
    <property type="nucleotide sequence ID" value="NC_028699.1"/>
</dbReference>